<sequence>MCLVLNFLLDNLLVVFERMHEEFKDIFPKLTLCQDLLCLIVLLLKSILRILKRYKDRYKHPIMCLNDFLDE</sequence>
<comment type="caution">
    <text evidence="1">The sequence shown here is derived from an EMBL/GenBank/DDBJ whole genome shotgun (WGS) entry which is preliminary data.</text>
</comment>
<dbReference type="EMBL" id="QJKJ01000293">
    <property type="protein sequence ID" value="RDY13351.1"/>
    <property type="molecule type" value="Genomic_DNA"/>
</dbReference>
<dbReference type="Proteomes" id="UP000257109">
    <property type="component" value="Unassembled WGS sequence"/>
</dbReference>
<feature type="non-terminal residue" evidence="1">
    <location>
        <position position="1"/>
    </location>
</feature>
<proteinExistence type="predicted"/>
<organism evidence="1 2">
    <name type="scientific">Mucuna pruriens</name>
    <name type="common">Velvet bean</name>
    <name type="synonym">Dolichos pruriens</name>
    <dbReference type="NCBI Taxonomy" id="157652"/>
    <lineage>
        <taxon>Eukaryota</taxon>
        <taxon>Viridiplantae</taxon>
        <taxon>Streptophyta</taxon>
        <taxon>Embryophyta</taxon>
        <taxon>Tracheophyta</taxon>
        <taxon>Spermatophyta</taxon>
        <taxon>Magnoliopsida</taxon>
        <taxon>eudicotyledons</taxon>
        <taxon>Gunneridae</taxon>
        <taxon>Pentapetalae</taxon>
        <taxon>rosids</taxon>
        <taxon>fabids</taxon>
        <taxon>Fabales</taxon>
        <taxon>Fabaceae</taxon>
        <taxon>Papilionoideae</taxon>
        <taxon>50 kb inversion clade</taxon>
        <taxon>NPAAA clade</taxon>
        <taxon>indigoferoid/millettioid clade</taxon>
        <taxon>Phaseoleae</taxon>
        <taxon>Mucuna</taxon>
    </lineage>
</organism>
<gene>
    <name evidence="1" type="ORF">CR513_01753</name>
</gene>
<keyword evidence="2" id="KW-1185">Reference proteome</keyword>
<evidence type="ECO:0000313" key="2">
    <source>
        <dbReference type="Proteomes" id="UP000257109"/>
    </source>
</evidence>
<name>A0A371IE61_MUCPR</name>
<dbReference type="AlphaFoldDB" id="A0A371IE61"/>
<reference evidence="1" key="1">
    <citation type="submission" date="2018-05" db="EMBL/GenBank/DDBJ databases">
        <title>Draft genome of Mucuna pruriens seed.</title>
        <authorList>
            <person name="Nnadi N.E."/>
            <person name="Vos R."/>
            <person name="Hasami M.H."/>
            <person name="Devisetty U.K."/>
            <person name="Aguiy J.C."/>
        </authorList>
    </citation>
    <scope>NUCLEOTIDE SEQUENCE [LARGE SCALE GENOMIC DNA]</scope>
    <source>
        <strain evidence="1">JCA_2017</strain>
    </source>
</reference>
<protein>
    <submittedName>
        <fullName evidence="1">Uncharacterized protein</fullName>
    </submittedName>
</protein>
<accession>A0A371IE61</accession>
<evidence type="ECO:0000313" key="1">
    <source>
        <dbReference type="EMBL" id="RDY13351.1"/>
    </source>
</evidence>